<comment type="caution">
    <text evidence="1">The sequence shown here is derived from an EMBL/GenBank/DDBJ whole genome shotgun (WGS) entry which is preliminary data.</text>
</comment>
<proteinExistence type="predicted"/>
<evidence type="ECO:0000313" key="1">
    <source>
        <dbReference type="EMBL" id="KPP77896.1"/>
    </source>
</evidence>
<dbReference type="Proteomes" id="UP000034805">
    <property type="component" value="Unassembled WGS sequence"/>
</dbReference>
<accession>A0A0P7V6Y3</accession>
<organism evidence="1 2">
    <name type="scientific">Scleropages formosus</name>
    <name type="common">Asian bonytongue</name>
    <name type="synonym">Osteoglossum formosum</name>
    <dbReference type="NCBI Taxonomy" id="113540"/>
    <lineage>
        <taxon>Eukaryota</taxon>
        <taxon>Metazoa</taxon>
        <taxon>Chordata</taxon>
        <taxon>Craniata</taxon>
        <taxon>Vertebrata</taxon>
        <taxon>Euteleostomi</taxon>
        <taxon>Actinopterygii</taxon>
        <taxon>Neopterygii</taxon>
        <taxon>Teleostei</taxon>
        <taxon>Osteoglossocephala</taxon>
        <taxon>Osteoglossomorpha</taxon>
        <taxon>Osteoglossiformes</taxon>
        <taxon>Osteoglossidae</taxon>
        <taxon>Scleropages</taxon>
    </lineage>
</organism>
<name>A0A0P7V6Y3_SCLFO</name>
<reference evidence="1 2" key="1">
    <citation type="submission" date="2015-08" db="EMBL/GenBank/DDBJ databases">
        <title>The genome of the Asian arowana (Scleropages formosus).</title>
        <authorList>
            <person name="Tan M.H."/>
            <person name="Gan H.M."/>
            <person name="Croft L.J."/>
            <person name="Austin C.M."/>
        </authorList>
    </citation>
    <scope>NUCLEOTIDE SEQUENCE [LARGE SCALE GENOMIC DNA]</scope>
    <source>
        <strain evidence="1">Aro1</strain>
    </source>
</reference>
<dbReference type="EMBL" id="JARO02000627">
    <property type="protein sequence ID" value="KPP77896.1"/>
    <property type="molecule type" value="Genomic_DNA"/>
</dbReference>
<gene>
    <name evidence="1" type="ORF">Z043_102645</name>
</gene>
<dbReference type="AlphaFoldDB" id="A0A0P7V6Y3"/>
<protein>
    <submittedName>
        <fullName evidence="1">Uncharacterized protein</fullName>
    </submittedName>
</protein>
<evidence type="ECO:0000313" key="2">
    <source>
        <dbReference type="Proteomes" id="UP000034805"/>
    </source>
</evidence>
<sequence length="139" mass="15534">MMRKQFKCQNGRGTSVEKITSTQVADSRLSPAPEEMIAAATLFQVLVTAEELRECREQEYKDRFGMCATCKQCDAGQELSKEDLALCALLGTREGFQRGPVSTVPSPSPQMVSLTFWRSCAAERRKEKPPWGKGDPRPF</sequence>